<evidence type="ECO:0000256" key="7">
    <source>
        <dbReference type="ARBA" id="ARBA00047304"/>
    </source>
</evidence>
<evidence type="ECO:0000256" key="5">
    <source>
        <dbReference type="ARBA" id="ARBA00022821"/>
    </source>
</evidence>
<dbReference type="SUPFAM" id="SSF52540">
    <property type="entry name" value="P-loop containing nucleoside triphosphate hydrolases"/>
    <property type="match status" value="1"/>
</dbReference>
<dbReference type="InterPro" id="IPR042197">
    <property type="entry name" value="Apaf_helical"/>
</dbReference>
<dbReference type="AlphaFoldDB" id="V4NK95"/>
<keyword evidence="6" id="KW-0520">NAD</keyword>
<dbReference type="Pfam" id="PF00931">
    <property type="entry name" value="NB-ARC"/>
    <property type="match status" value="1"/>
</dbReference>
<evidence type="ECO:0000259" key="8">
    <source>
        <dbReference type="PROSITE" id="PS50104"/>
    </source>
</evidence>
<dbReference type="GO" id="GO:0061809">
    <property type="term" value="F:NAD+ nucleosidase activity, cyclic ADP-ribose generating"/>
    <property type="evidence" value="ECO:0007669"/>
    <property type="project" value="UniProtKB-EC"/>
</dbReference>
<dbReference type="Pfam" id="PF07725">
    <property type="entry name" value="LRR_3"/>
    <property type="match status" value="1"/>
</dbReference>
<dbReference type="InterPro" id="IPR000157">
    <property type="entry name" value="TIR_dom"/>
</dbReference>
<dbReference type="Proteomes" id="UP000030689">
    <property type="component" value="Unassembled WGS sequence"/>
</dbReference>
<dbReference type="GO" id="GO:0043531">
    <property type="term" value="F:ADP binding"/>
    <property type="evidence" value="ECO:0007669"/>
    <property type="project" value="InterPro"/>
</dbReference>
<dbReference type="InterPro" id="IPR044974">
    <property type="entry name" value="Disease_R_plants"/>
</dbReference>
<keyword evidence="5" id="KW-0611">Plant defense</keyword>
<organism evidence="9 10">
    <name type="scientific">Eutrema salsugineum</name>
    <name type="common">Saltwater cress</name>
    <name type="synonym">Sisymbrium salsugineum</name>
    <dbReference type="NCBI Taxonomy" id="72664"/>
    <lineage>
        <taxon>Eukaryota</taxon>
        <taxon>Viridiplantae</taxon>
        <taxon>Streptophyta</taxon>
        <taxon>Embryophyta</taxon>
        <taxon>Tracheophyta</taxon>
        <taxon>Spermatophyta</taxon>
        <taxon>Magnoliopsida</taxon>
        <taxon>eudicotyledons</taxon>
        <taxon>Gunneridae</taxon>
        <taxon>Pentapetalae</taxon>
        <taxon>rosids</taxon>
        <taxon>malvids</taxon>
        <taxon>Brassicales</taxon>
        <taxon>Brassicaceae</taxon>
        <taxon>Eutremeae</taxon>
        <taxon>Eutrema</taxon>
    </lineage>
</organism>
<dbReference type="Gramene" id="ESQ46786">
    <property type="protein sequence ID" value="ESQ46786"/>
    <property type="gene ID" value="EUTSA_v10027631mg"/>
</dbReference>
<evidence type="ECO:0000256" key="2">
    <source>
        <dbReference type="ARBA" id="ARBA00022614"/>
    </source>
</evidence>
<gene>
    <name evidence="9" type="ORF">EUTSA_v10027631mg</name>
</gene>
<evidence type="ECO:0000313" key="10">
    <source>
        <dbReference type="Proteomes" id="UP000030689"/>
    </source>
</evidence>
<dbReference type="InterPro" id="IPR002182">
    <property type="entry name" value="NB-ARC"/>
</dbReference>
<dbReference type="FunFam" id="3.40.50.300:FF:001002">
    <property type="entry name" value="Disease resistance protein (TIR-NBS-LRR class)"/>
    <property type="match status" value="1"/>
</dbReference>
<dbReference type="InterPro" id="IPR036390">
    <property type="entry name" value="WH_DNA-bd_sf"/>
</dbReference>
<dbReference type="OMA" id="FMKTCQG"/>
<reference evidence="9 10" key="1">
    <citation type="journal article" date="2013" name="Front. Plant Sci.">
        <title>The Reference Genome of the Halophytic Plant Eutrema salsugineum.</title>
        <authorList>
            <person name="Yang R."/>
            <person name="Jarvis D.E."/>
            <person name="Chen H."/>
            <person name="Beilstein M.A."/>
            <person name="Grimwood J."/>
            <person name="Jenkins J."/>
            <person name="Shu S."/>
            <person name="Prochnik S."/>
            <person name="Xin M."/>
            <person name="Ma C."/>
            <person name="Schmutz J."/>
            <person name="Wing R.A."/>
            <person name="Mitchell-Olds T."/>
            <person name="Schumaker K.S."/>
            <person name="Wang X."/>
        </authorList>
    </citation>
    <scope>NUCLEOTIDE SEQUENCE [LARGE SCALE GENOMIC DNA]</scope>
</reference>
<sequence>MASSSSTQIRRYHVFPSFHGADVRKRFLSHLHNYFEIKGITTFKDQEIERGNSIGPELVKAIRESRVSIVLFSTNYASSSWCLDELVEILKCKEASGLIVMTIFYDVDPSSVRKQKGDFGNAFMKTCQGKTEEVKQRWSKALTDVANIEGEHSLNWPNEAEMIQKIARDVSNKLNVTPFRDFDGMVGLEAHLTNLNSMLCLESDDVKMIGIWGPAGIGKTTIARALYNLLSSDYRLRCFMGNLRGGSFRSMIGVDDYDSKLCLQNQLLSKILNQRDMRVHHFGGIKEWLQNQRVLIILDDVDDLEKLEALAREPSWFGHGSRIIVTTEDKKILKAHGIQDIYHVDFPSKNEALEIFSLSAFKQSSVRDGFEELANRVVKFCSNLPLGLSVVGSSLRGESKNEWEIELSNMEKSLDRKIEDVLRVGYDRLSKKDQALFLHIACFFFFHEDVDHVADMLANNSNIDVPSGLKTLTEKSLVHISHYRQIVMHSLLQQLGRQVVVQQSDEPGKRQFLVEAEEIRDVLENETGTSSLIGITLDTTYIDKLYISKRAFEGMHNLQFLRIYQRLGGSFLHIKEDLEYLPRLRLLKWDYYPSKSLPASFQPDRLVELNMQFSNLKKLWGGIQPLAKLKNIKLDHSDRLKEIPDLSNATNLETLSLTFCSSLVELPSSIRNLHKLKKLLMRCCEKLRVIPTNINLASLEEVDMSNCSQLRSFPDISSNIKTLHARNTQIKDVPASIVGRWSRCEKLAIGSRSLERLTHVPLSVTSLDLTNSDIKKIPDCIIGLQHLVKLVVENCTKLESIQALPPSLVSLNANNCVFMKKVCCPLHKPVEALTFYNCLNLDEEARRGIIQQSVRDYICLPGKEVPAEFTHKATGKSINIPLAPGGEGTFSASSRFKACLLLSPIKRRRFISIVCRLRSKGDVTTKFRRSVWYYDLPPLSKHLFIFRGGEIGVGTSEITFEFSCDDNDAKIIGCGVQCKSRDSTRNVLHMEERE</sequence>
<evidence type="ECO:0000256" key="3">
    <source>
        <dbReference type="ARBA" id="ARBA00022737"/>
    </source>
</evidence>
<dbReference type="EMBL" id="KI517416">
    <property type="protein sequence ID" value="ESQ46786.1"/>
    <property type="molecule type" value="Genomic_DNA"/>
</dbReference>
<dbReference type="OrthoDB" id="1397799at2759"/>
<dbReference type="PROSITE" id="PS50104">
    <property type="entry name" value="TIR"/>
    <property type="match status" value="1"/>
</dbReference>
<proteinExistence type="predicted"/>
<dbReference type="SMART" id="SM00255">
    <property type="entry name" value="TIR"/>
    <property type="match status" value="1"/>
</dbReference>
<dbReference type="Pfam" id="PF23282">
    <property type="entry name" value="WHD_ROQ1"/>
    <property type="match status" value="1"/>
</dbReference>
<dbReference type="Gene3D" id="1.10.8.430">
    <property type="entry name" value="Helical domain of apoptotic protease-activating factors"/>
    <property type="match status" value="1"/>
</dbReference>
<dbReference type="PANTHER" id="PTHR11017">
    <property type="entry name" value="LEUCINE-RICH REPEAT-CONTAINING PROTEIN"/>
    <property type="match status" value="1"/>
</dbReference>
<evidence type="ECO:0000256" key="4">
    <source>
        <dbReference type="ARBA" id="ARBA00022801"/>
    </source>
</evidence>
<dbReference type="FunFam" id="3.80.10.10:FF:000386">
    <property type="entry name" value="Disease resistance protein RPS4"/>
    <property type="match status" value="1"/>
</dbReference>
<dbReference type="GO" id="GO:0006952">
    <property type="term" value="P:defense response"/>
    <property type="evidence" value="ECO:0007669"/>
    <property type="project" value="UniProtKB-KW"/>
</dbReference>
<dbReference type="SMART" id="SM00382">
    <property type="entry name" value="AAA"/>
    <property type="match status" value="1"/>
</dbReference>
<keyword evidence="3" id="KW-0677">Repeat</keyword>
<comment type="catalytic activity">
    <reaction evidence="7">
        <text>NAD(+) + H2O = ADP-D-ribose + nicotinamide + H(+)</text>
        <dbReference type="Rhea" id="RHEA:16301"/>
        <dbReference type="ChEBI" id="CHEBI:15377"/>
        <dbReference type="ChEBI" id="CHEBI:15378"/>
        <dbReference type="ChEBI" id="CHEBI:17154"/>
        <dbReference type="ChEBI" id="CHEBI:57540"/>
        <dbReference type="ChEBI" id="CHEBI:57967"/>
        <dbReference type="EC" id="3.2.2.6"/>
    </reaction>
    <physiologicalReaction direction="left-to-right" evidence="7">
        <dbReference type="Rhea" id="RHEA:16302"/>
    </physiologicalReaction>
</comment>
<dbReference type="Gene3D" id="3.40.50.10140">
    <property type="entry name" value="Toll/interleukin-1 receptor homology (TIR) domain"/>
    <property type="match status" value="1"/>
</dbReference>
<keyword evidence="2" id="KW-0433">Leucine-rich repeat</keyword>
<dbReference type="KEGG" id="eus:EUTSA_v10027631mg"/>
<dbReference type="PRINTS" id="PR00364">
    <property type="entry name" value="DISEASERSIST"/>
</dbReference>
<dbReference type="InterPro" id="IPR027417">
    <property type="entry name" value="P-loop_NTPase"/>
</dbReference>
<evidence type="ECO:0000313" key="9">
    <source>
        <dbReference type="EMBL" id="ESQ46786.1"/>
    </source>
</evidence>
<dbReference type="Gene3D" id="3.40.50.300">
    <property type="entry name" value="P-loop containing nucleotide triphosphate hydrolases"/>
    <property type="match status" value="1"/>
</dbReference>
<protein>
    <recommendedName>
        <fullName evidence="1">ADP-ribosyl cyclase/cyclic ADP-ribose hydrolase</fullName>
        <ecNumber evidence="1">3.2.2.6</ecNumber>
    </recommendedName>
</protein>
<dbReference type="Pfam" id="PF01582">
    <property type="entry name" value="TIR"/>
    <property type="match status" value="1"/>
</dbReference>
<dbReference type="InterPro" id="IPR035897">
    <property type="entry name" value="Toll_tir_struct_dom_sf"/>
</dbReference>
<dbReference type="InterPro" id="IPR058192">
    <property type="entry name" value="WHD_ROQ1-like"/>
</dbReference>
<dbReference type="InterPro" id="IPR003593">
    <property type="entry name" value="AAA+_ATPase"/>
</dbReference>
<dbReference type="Gene3D" id="3.80.10.10">
    <property type="entry name" value="Ribonuclease Inhibitor"/>
    <property type="match status" value="2"/>
</dbReference>
<dbReference type="EC" id="3.2.2.6" evidence="1"/>
<dbReference type="FunFam" id="1.10.8.430:FF:000002">
    <property type="entry name" value="Disease resistance protein (TIR-NBS-LRR class)"/>
    <property type="match status" value="1"/>
</dbReference>
<evidence type="ECO:0000256" key="1">
    <source>
        <dbReference type="ARBA" id="ARBA00011982"/>
    </source>
</evidence>
<dbReference type="STRING" id="72664.V4NK95"/>
<accession>V4NK95</accession>
<dbReference type="InterPro" id="IPR032675">
    <property type="entry name" value="LRR_dom_sf"/>
</dbReference>
<keyword evidence="10" id="KW-1185">Reference proteome</keyword>
<dbReference type="GO" id="GO:0007165">
    <property type="term" value="P:signal transduction"/>
    <property type="evidence" value="ECO:0007669"/>
    <property type="project" value="InterPro"/>
</dbReference>
<dbReference type="InterPro" id="IPR011713">
    <property type="entry name" value="Leu-rich_rpt_3"/>
</dbReference>
<name>V4NK95_EUTSA</name>
<dbReference type="eggNOG" id="ENOG502SUNR">
    <property type="taxonomic scope" value="Eukaryota"/>
</dbReference>
<dbReference type="SUPFAM" id="SSF52200">
    <property type="entry name" value="Toll/Interleukin receptor TIR domain"/>
    <property type="match status" value="1"/>
</dbReference>
<dbReference type="SUPFAM" id="SSF46785">
    <property type="entry name" value="Winged helix' DNA-binding domain"/>
    <property type="match status" value="1"/>
</dbReference>
<keyword evidence="4" id="KW-0378">Hydrolase</keyword>
<dbReference type="SUPFAM" id="SSF52058">
    <property type="entry name" value="L domain-like"/>
    <property type="match status" value="1"/>
</dbReference>
<evidence type="ECO:0000256" key="6">
    <source>
        <dbReference type="ARBA" id="ARBA00023027"/>
    </source>
</evidence>
<feature type="domain" description="TIR" evidence="8">
    <location>
        <begin position="10"/>
        <end position="174"/>
    </location>
</feature>
<dbReference type="PANTHER" id="PTHR11017:SF291">
    <property type="entry name" value="ADP-RIBOSYL CYCLASE_CYCLIC ADP-RIBOSE HYDROLASE-RELATED"/>
    <property type="match status" value="1"/>
</dbReference>
<dbReference type="FunFam" id="3.40.50.10140:FF:000007">
    <property type="entry name" value="Disease resistance protein (TIR-NBS-LRR class)"/>
    <property type="match status" value="1"/>
</dbReference>